<sequence>MVFILVIAYMKSFWLCLLMFLALPTMLMAQRKNKKEIEKVTVDPDSSGIVSNKLLPTTSPLLLFDEQSKKEKKKKEKKKEKKNIYFGERTKKGRIRQNLREQVQFTFFNYTTQKRTIDPYVRDIYWYDQRDKMIRSKDFDPSRGVLLHGPFERIIGEITVEKGMYYFGTKHGTWMTFDNRSVLVDKGHYQAGWRKDSRTTYYDGNNKVIEKLTPIEYDLKEGNFYHFYENGQVAVIGEYQYGEKVGLWTEYWDTKNAQAIRKREIQYQEKPFTKNFRPYIRAEWDKEGNLIYRTNIASN</sequence>
<proteinExistence type="predicted"/>
<evidence type="ECO:0000313" key="2">
    <source>
        <dbReference type="Proteomes" id="UP000198480"/>
    </source>
</evidence>
<name>A0A239G671_9BACT</name>
<dbReference type="Gene3D" id="3.90.930.1">
    <property type="match status" value="1"/>
</dbReference>
<evidence type="ECO:0000313" key="1">
    <source>
        <dbReference type="EMBL" id="SNS64581.1"/>
    </source>
</evidence>
<reference evidence="2" key="1">
    <citation type="submission" date="2017-06" db="EMBL/GenBank/DDBJ databases">
        <authorList>
            <person name="Varghese N."/>
            <person name="Submissions S."/>
        </authorList>
    </citation>
    <scope>NUCLEOTIDE SEQUENCE [LARGE SCALE GENOMIC DNA]</scope>
    <source>
        <strain evidence="2">5C</strain>
    </source>
</reference>
<organism evidence="1 2">
    <name type="scientific">Belliella buryatensis</name>
    <dbReference type="NCBI Taxonomy" id="1500549"/>
    <lineage>
        <taxon>Bacteria</taxon>
        <taxon>Pseudomonadati</taxon>
        <taxon>Bacteroidota</taxon>
        <taxon>Cytophagia</taxon>
        <taxon>Cytophagales</taxon>
        <taxon>Cyclobacteriaceae</taxon>
        <taxon>Belliella</taxon>
    </lineage>
</organism>
<dbReference type="SUPFAM" id="SSF82185">
    <property type="entry name" value="Histone H3 K4-specific methyltransferase SET7/9 N-terminal domain"/>
    <property type="match status" value="1"/>
</dbReference>
<dbReference type="Proteomes" id="UP000198480">
    <property type="component" value="Unassembled WGS sequence"/>
</dbReference>
<evidence type="ECO:0008006" key="3">
    <source>
        <dbReference type="Google" id="ProtNLM"/>
    </source>
</evidence>
<gene>
    <name evidence="1" type="ORF">SAMN06295967_1158</name>
</gene>
<protein>
    <recommendedName>
        <fullName evidence="3">Antitoxin component YwqK of the YwqJK toxin-antitoxin module</fullName>
    </recommendedName>
</protein>
<dbReference type="AlphaFoldDB" id="A0A239G671"/>
<dbReference type="EMBL" id="FZOK01000015">
    <property type="protein sequence ID" value="SNS64581.1"/>
    <property type="molecule type" value="Genomic_DNA"/>
</dbReference>
<accession>A0A239G671</accession>
<keyword evidence="2" id="KW-1185">Reference proteome</keyword>